<keyword evidence="1" id="KW-0812">Transmembrane</keyword>
<dbReference type="Proteomes" id="UP000323653">
    <property type="component" value="Chromosome"/>
</dbReference>
<keyword evidence="4" id="KW-1185">Reference proteome</keyword>
<dbReference type="GO" id="GO:0016020">
    <property type="term" value="C:membrane"/>
    <property type="evidence" value="ECO:0007669"/>
    <property type="project" value="InterPro"/>
</dbReference>
<dbReference type="KEGG" id="pej:FYC62_14415"/>
<feature type="transmembrane region" description="Helical" evidence="1">
    <location>
        <begin position="7"/>
        <end position="29"/>
    </location>
</feature>
<feature type="transmembrane region" description="Helical" evidence="1">
    <location>
        <begin position="214"/>
        <end position="237"/>
    </location>
</feature>
<dbReference type="Pfam" id="PF00892">
    <property type="entry name" value="EamA"/>
    <property type="match status" value="2"/>
</dbReference>
<dbReference type="InterPro" id="IPR000620">
    <property type="entry name" value="EamA_dom"/>
</dbReference>
<feature type="transmembrane region" description="Helical" evidence="1">
    <location>
        <begin position="77"/>
        <end position="97"/>
    </location>
</feature>
<sequence>MSLKLKCFLAALSANIIWGFVAVPIRFVQNYEAEQILFCRIIASLIICWLFIACFQRKQLRVDINTLTSAPKKERKTLILLLLTSGVLITFNWYAFIYVINHVSLNSAAFAYMICPLITALSGFMILKEDINNQKIVGIMIALISVLILATGSLHEVLWSIITASFYAFYLIVQRVIKAFNKINMLGLQLIIAFIVILPLYLNLGLSLPTNLNFWFDIIIIAVLFTLIPLFLSLFALGGLPSSTVGIIIYINPVIAFGVAFLYFHEGITLIQGFAYLLLVIAVIIFNWKILSGTIRKLATREATDFE</sequence>
<feature type="transmembrane region" description="Helical" evidence="1">
    <location>
        <begin position="270"/>
        <end position="291"/>
    </location>
</feature>
<evidence type="ECO:0000313" key="4">
    <source>
        <dbReference type="Proteomes" id="UP000323653"/>
    </source>
</evidence>
<feature type="transmembrane region" description="Helical" evidence="1">
    <location>
        <begin position="35"/>
        <end position="56"/>
    </location>
</feature>
<evidence type="ECO:0000313" key="3">
    <source>
        <dbReference type="EMBL" id="QEK52718.1"/>
    </source>
</evidence>
<dbReference type="EMBL" id="CP043329">
    <property type="protein sequence ID" value="QEK52718.1"/>
    <property type="molecule type" value="Genomic_DNA"/>
</dbReference>
<gene>
    <name evidence="3" type="ORF">FYC62_14415</name>
</gene>
<feature type="domain" description="EamA" evidence="2">
    <location>
        <begin position="7"/>
        <end position="150"/>
    </location>
</feature>
<organism evidence="3 4">
    <name type="scientific">Pedobacter aquae</name>
    <dbReference type="NCBI Taxonomy" id="2605747"/>
    <lineage>
        <taxon>Bacteria</taxon>
        <taxon>Pseudomonadati</taxon>
        <taxon>Bacteroidota</taxon>
        <taxon>Sphingobacteriia</taxon>
        <taxon>Sphingobacteriales</taxon>
        <taxon>Sphingobacteriaceae</taxon>
        <taxon>Pedobacter</taxon>
    </lineage>
</organism>
<feature type="transmembrane region" description="Helical" evidence="1">
    <location>
        <begin position="185"/>
        <end position="202"/>
    </location>
</feature>
<keyword evidence="1" id="KW-0472">Membrane</keyword>
<evidence type="ECO:0000256" key="1">
    <source>
        <dbReference type="SAM" id="Phobius"/>
    </source>
</evidence>
<reference evidence="3 4" key="1">
    <citation type="submission" date="2019-08" db="EMBL/GenBank/DDBJ databases">
        <title>Pedobacter sp. nov., isolated from Han river, South Korea.</title>
        <authorList>
            <person name="Lee D.-H."/>
            <person name="Kim Y.-S."/>
            <person name="Hwang E.-M."/>
            <person name="Le Tran T.C."/>
            <person name="Cha C.-J."/>
        </authorList>
    </citation>
    <scope>NUCLEOTIDE SEQUENCE [LARGE SCALE GENOMIC DNA]</scope>
    <source>
        <strain evidence="3 4">CJ43</strain>
    </source>
</reference>
<name>A0A5C0VJ12_9SPHI</name>
<keyword evidence="1" id="KW-1133">Transmembrane helix</keyword>
<dbReference type="RefSeq" id="WP_149075438.1">
    <property type="nucleotide sequence ID" value="NZ_CP043329.1"/>
</dbReference>
<accession>A0A5C0VJ12</accession>
<proteinExistence type="predicted"/>
<feature type="transmembrane region" description="Helical" evidence="1">
    <location>
        <begin position="109"/>
        <end position="127"/>
    </location>
</feature>
<dbReference type="PANTHER" id="PTHR22911">
    <property type="entry name" value="ACYL-MALONYL CONDENSING ENZYME-RELATED"/>
    <property type="match status" value="1"/>
</dbReference>
<evidence type="ECO:0000259" key="2">
    <source>
        <dbReference type="Pfam" id="PF00892"/>
    </source>
</evidence>
<feature type="transmembrane region" description="Helical" evidence="1">
    <location>
        <begin position="157"/>
        <end position="173"/>
    </location>
</feature>
<feature type="transmembrane region" description="Helical" evidence="1">
    <location>
        <begin position="244"/>
        <end position="264"/>
    </location>
</feature>
<dbReference type="SUPFAM" id="SSF103481">
    <property type="entry name" value="Multidrug resistance efflux transporter EmrE"/>
    <property type="match status" value="2"/>
</dbReference>
<protein>
    <submittedName>
        <fullName evidence="3">EamA family transporter</fullName>
    </submittedName>
</protein>
<feature type="transmembrane region" description="Helical" evidence="1">
    <location>
        <begin position="134"/>
        <end position="151"/>
    </location>
</feature>
<dbReference type="AlphaFoldDB" id="A0A5C0VJ12"/>
<dbReference type="InterPro" id="IPR037185">
    <property type="entry name" value="EmrE-like"/>
</dbReference>
<feature type="domain" description="EamA" evidence="2">
    <location>
        <begin position="157"/>
        <end position="287"/>
    </location>
</feature>